<dbReference type="AlphaFoldDB" id="A0A1G2IXV2"/>
<evidence type="ECO:0000256" key="2">
    <source>
        <dbReference type="ARBA" id="ARBA00022618"/>
    </source>
</evidence>
<evidence type="ECO:0000313" key="8">
    <source>
        <dbReference type="EMBL" id="OGZ79171.1"/>
    </source>
</evidence>
<evidence type="ECO:0000313" key="9">
    <source>
        <dbReference type="Proteomes" id="UP000178650"/>
    </source>
</evidence>
<dbReference type="Pfam" id="PF02491">
    <property type="entry name" value="SHS2_FTSA"/>
    <property type="match status" value="1"/>
</dbReference>
<dbReference type="InterPro" id="IPR020823">
    <property type="entry name" value="Cell_div_FtsA"/>
</dbReference>
<gene>
    <name evidence="5" type="primary">ftsA</name>
    <name evidence="8" type="ORF">A2358_04230</name>
</gene>
<dbReference type="GO" id="GO:0043093">
    <property type="term" value="P:FtsZ-dependent cytokinesis"/>
    <property type="evidence" value="ECO:0007669"/>
    <property type="project" value="UniProtKB-UniRule"/>
</dbReference>
<keyword evidence="3 5" id="KW-0472">Membrane</keyword>
<evidence type="ECO:0000256" key="4">
    <source>
        <dbReference type="ARBA" id="ARBA00023306"/>
    </source>
</evidence>
<protein>
    <recommendedName>
        <fullName evidence="5 6">Cell division protein FtsA</fullName>
    </recommendedName>
</protein>
<feature type="domain" description="SHS2" evidence="7">
    <location>
        <begin position="6"/>
        <end position="193"/>
    </location>
</feature>
<keyword evidence="1 5" id="KW-1003">Cell membrane</keyword>
<dbReference type="GO" id="GO:0032153">
    <property type="term" value="C:cell division site"/>
    <property type="evidence" value="ECO:0007669"/>
    <property type="project" value="UniProtKB-UniRule"/>
</dbReference>
<dbReference type="InterPro" id="IPR043129">
    <property type="entry name" value="ATPase_NBD"/>
</dbReference>
<sequence length="403" mass="43687">MKGNIVTGLDIGTHTIKALVAHKRQKDWEVLSYAQIPSFGLRKGAVVNVEDTAKNVQMIMSGVEKDCNRRINSVFVNIGGSHLYVTPSDGIISVSRADQRISREDVERVLQATKAINIPHNEEVLDVFPKEFIIDDQKGIKSPEGLTGIRLEAKVLLLCYFAPYFTNLTQAVLNSKIQINDVVPSPLAAANAVLTGQQKELGVALIDIGASTTSLCVFEEGELIHLAIFPIGSANITNDIAIGLKTDVAIAESIKKQHGTCMFGKIGPEQSKKKIEIFDKSDSLDFTKKDLIDIIEPRVSEILDLVQKELKKIGKQEQLPGGIVLTGGGAKIPKIKELTKQTLKLACEIGISKQIAGLEEDPGLATVAGLALGGVDFGEEEGILRVTKGWGSKVKKMFKLFIP</sequence>
<evidence type="ECO:0000256" key="3">
    <source>
        <dbReference type="ARBA" id="ARBA00023136"/>
    </source>
</evidence>
<keyword evidence="4 5" id="KW-0131">Cell cycle</keyword>
<proteinExistence type="inferred from homology"/>
<dbReference type="Pfam" id="PF14450">
    <property type="entry name" value="FtsA"/>
    <property type="match status" value="1"/>
</dbReference>
<comment type="subcellular location">
    <subcellularLocation>
        <location evidence="5">Cell membrane</location>
        <topology evidence="5">Peripheral membrane protein</topology>
        <orientation evidence="5">Cytoplasmic side</orientation>
    </subcellularLocation>
    <text evidence="5">Localizes to the Z ring in an FtsZ-dependent manner. Targeted to the membrane through a conserved C-terminal amphipathic helix.</text>
</comment>
<dbReference type="GO" id="GO:0009898">
    <property type="term" value="C:cytoplasmic side of plasma membrane"/>
    <property type="evidence" value="ECO:0007669"/>
    <property type="project" value="UniProtKB-UniRule"/>
</dbReference>
<comment type="caution">
    <text evidence="8">The sequence shown here is derived from an EMBL/GenBank/DDBJ whole genome shotgun (WGS) entry which is preliminary data.</text>
</comment>
<comment type="similarity">
    <text evidence="5 6">Belongs to the FtsA/MreB family.</text>
</comment>
<evidence type="ECO:0000256" key="5">
    <source>
        <dbReference type="HAMAP-Rule" id="MF_02033"/>
    </source>
</evidence>
<dbReference type="STRING" id="1802223.A2358_04230"/>
<dbReference type="SMART" id="SM00842">
    <property type="entry name" value="FtsA"/>
    <property type="match status" value="1"/>
</dbReference>
<dbReference type="Gene3D" id="3.30.420.40">
    <property type="match status" value="2"/>
</dbReference>
<comment type="function">
    <text evidence="5 6">Cell division protein that is involved in the assembly of the Z ring. May serve as a membrane anchor for the Z ring.</text>
</comment>
<dbReference type="PANTHER" id="PTHR32432">
    <property type="entry name" value="CELL DIVISION PROTEIN FTSA-RELATED"/>
    <property type="match status" value="1"/>
</dbReference>
<organism evidence="8 9">
    <name type="scientific">Candidatus Staskawiczbacteria bacterium RIFOXYB1_FULL_37_44</name>
    <dbReference type="NCBI Taxonomy" id="1802223"/>
    <lineage>
        <taxon>Bacteria</taxon>
        <taxon>Candidatus Staskawicziibacteriota</taxon>
    </lineage>
</organism>
<dbReference type="SUPFAM" id="SSF53067">
    <property type="entry name" value="Actin-like ATPase domain"/>
    <property type="match status" value="2"/>
</dbReference>
<dbReference type="Proteomes" id="UP000178650">
    <property type="component" value="Unassembled WGS sequence"/>
</dbReference>
<dbReference type="CDD" id="cd24048">
    <property type="entry name" value="ASKHA_NBD_FtsA"/>
    <property type="match status" value="1"/>
</dbReference>
<reference evidence="8 9" key="1">
    <citation type="journal article" date="2016" name="Nat. Commun.">
        <title>Thousands of microbial genomes shed light on interconnected biogeochemical processes in an aquifer system.</title>
        <authorList>
            <person name="Anantharaman K."/>
            <person name="Brown C.T."/>
            <person name="Hug L.A."/>
            <person name="Sharon I."/>
            <person name="Castelle C.J."/>
            <person name="Probst A.J."/>
            <person name="Thomas B.C."/>
            <person name="Singh A."/>
            <person name="Wilkins M.J."/>
            <person name="Karaoz U."/>
            <person name="Brodie E.L."/>
            <person name="Williams K.H."/>
            <person name="Hubbard S.S."/>
            <person name="Banfield J.F."/>
        </authorList>
    </citation>
    <scope>NUCLEOTIDE SEQUENCE [LARGE SCALE GENOMIC DNA]</scope>
</reference>
<dbReference type="NCBIfam" id="TIGR01174">
    <property type="entry name" value="ftsA"/>
    <property type="match status" value="1"/>
</dbReference>
<evidence type="ECO:0000256" key="6">
    <source>
        <dbReference type="PIRNR" id="PIRNR003101"/>
    </source>
</evidence>
<comment type="subunit">
    <text evidence="5">Self-interacts. Interacts with FtsZ.</text>
</comment>
<dbReference type="InterPro" id="IPR050696">
    <property type="entry name" value="FtsA/MreB"/>
</dbReference>
<keyword evidence="2 5" id="KW-0132">Cell division</keyword>
<dbReference type="Gene3D" id="3.30.1490.110">
    <property type="match status" value="1"/>
</dbReference>
<evidence type="ECO:0000256" key="1">
    <source>
        <dbReference type="ARBA" id="ARBA00022475"/>
    </source>
</evidence>
<dbReference type="InterPro" id="IPR003494">
    <property type="entry name" value="SHS2_FtsA"/>
</dbReference>
<dbReference type="PIRSF" id="PIRSF003101">
    <property type="entry name" value="FtsA"/>
    <property type="match status" value="1"/>
</dbReference>
<dbReference type="PANTHER" id="PTHR32432:SF4">
    <property type="entry name" value="CELL DIVISION PROTEIN FTSA"/>
    <property type="match status" value="1"/>
</dbReference>
<name>A0A1G2IXV2_9BACT</name>
<dbReference type="EMBL" id="MHPJ01000008">
    <property type="protein sequence ID" value="OGZ79171.1"/>
    <property type="molecule type" value="Genomic_DNA"/>
</dbReference>
<dbReference type="HAMAP" id="MF_02033">
    <property type="entry name" value="FtsA"/>
    <property type="match status" value="1"/>
</dbReference>
<accession>A0A1G2IXV2</accession>
<evidence type="ECO:0000259" key="7">
    <source>
        <dbReference type="SMART" id="SM00842"/>
    </source>
</evidence>